<comment type="caution">
    <text evidence="1">The sequence shown here is derived from an EMBL/GenBank/DDBJ whole genome shotgun (WGS) entry which is preliminary data.</text>
</comment>
<evidence type="ECO:0000313" key="1">
    <source>
        <dbReference type="EMBL" id="GIH07257.1"/>
    </source>
</evidence>
<name>A0A8J3VIC9_9ACTN</name>
<protein>
    <submittedName>
        <fullName evidence="1">Uncharacterized protein</fullName>
    </submittedName>
</protein>
<gene>
    <name evidence="1" type="ORF">Rhe02_53240</name>
</gene>
<dbReference type="Proteomes" id="UP000612899">
    <property type="component" value="Unassembled WGS sequence"/>
</dbReference>
<dbReference type="EMBL" id="BONY01000035">
    <property type="protein sequence ID" value="GIH07257.1"/>
    <property type="molecule type" value="Genomic_DNA"/>
</dbReference>
<organism evidence="1 2">
    <name type="scientific">Rhizocola hellebori</name>
    <dbReference type="NCBI Taxonomy" id="1392758"/>
    <lineage>
        <taxon>Bacteria</taxon>
        <taxon>Bacillati</taxon>
        <taxon>Actinomycetota</taxon>
        <taxon>Actinomycetes</taxon>
        <taxon>Micromonosporales</taxon>
        <taxon>Micromonosporaceae</taxon>
        <taxon>Rhizocola</taxon>
    </lineage>
</organism>
<evidence type="ECO:0000313" key="2">
    <source>
        <dbReference type="Proteomes" id="UP000612899"/>
    </source>
</evidence>
<accession>A0A8J3VIC9</accession>
<keyword evidence="2" id="KW-1185">Reference proteome</keyword>
<proteinExistence type="predicted"/>
<sequence length="44" mass="4937">MGKNRIIVHHLQAGVIGAPVMEELKRIRETRLKATNHAMTTKEG</sequence>
<dbReference type="AlphaFoldDB" id="A0A8J3VIC9"/>
<reference evidence="1" key="1">
    <citation type="submission" date="2021-01" db="EMBL/GenBank/DDBJ databases">
        <title>Whole genome shotgun sequence of Rhizocola hellebori NBRC 109834.</title>
        <authorList>
            <person name="Komaki H."/>
            <person name="Tamura T."/>
        </authorList>
    </citation>
    <scope>NUCLEOTIDE SEQUENCE</scope>
    <source>
        <strain evidence="1">NBRC 109834</strain>
    </source>
</reference>